<evidence type="ECO:0000256" key="1">
    <source>
        <dbReference type="SAM" id="MobiDB-lite"/>
    </source>
</evidence>
<evidence type="ECO:0000313" key="2">
    <source>
        <dbReference type="EMBL" id="CAA9361013.1"/>
    </source>
</evidence>
<feature type="region of interest" description="Disordered" evidence="1">
    <location>
        <begin position="1"/>
        <end position="238"/>
    </location>
</feature>
<dbReference type="EMBL" id="CADCTW010000203">
    <property type="protein sequence ID" value="CAA9361013.1"/>
    <property type="molecule type" value="Genomic_DNA"/>
</dbReference>
<feature type="compositionally biased region" description="Basic residues" evidence="1">
    <location>
        <begin position="52"/>
        <end position="64"/>
    </location>
</feature>
<feature type="compositionally biased region" description="Basic and acidic residues" evidence="1">
    <location>
        <begin position="65"/>
        <end position="81"/>
    </location>
</feature>
<name>A0A6J4MKZ4_9BACT</name>
<dbReference type="AlphaFoldDB" id="A0A6J4MKZ4"/>
<accession>A0A6J4MKZ4</accession>
<feature type="compositionally biased region" description="Basic residues" evidence="1">
    <location>
        <begin position="108"/>
        <end position="119"/>
    </location>
</feature>
<feature type="compositionally biased region" description="Basic residues" evidence="1">
    <location>
        <begin position="165"/>
        <end position="174"/>
    </location>
</feature>
<feature type="non-terminal residue" evidence="2">
    <location>
        <position position="1"/>
    </location>
</feature>
<proteinExistence type="predicted"/>
<feature type="compositionally biased region" description="Basic residues" evidence="1">
    <location>
        <begin position="28"/>
        <end position="38"/>
    </location>
</feature>
<protein>
    <submittedName>
        <fullName evidence="2">ABC transporter involved in cytochrome c biogenesis, ATPase component CcmA</fullName>
    </submittedName>
</protein>
<reference evidence="2" key="1">
    <citation type="submission" date="2020-02" db="EMBL/GenBank/DDBJ databases">
        <authorList>
            <person name="Meier V. D."/>
        </authorList>
    </citation>
    <scope>NUCLEOTIDE SEQUENCE</scope>
    <source>
        <strain evidence="2">AVDCRST_MAG68</strain>
    </source>
</reference>
<organism evidence="2">
    <name type="scientific">uncultured Gemmatimonadota bacterium</name>
    <dbReference type="NCBI Taxonomy" id="203437"/>
    <lineage>
        <taxon>Bacteria</taxon>
        <taxon>Pseudomonadati</taxon>
        <taxon>Gemmatimonadota</taxon>
        <taxon>environmental samples</taxon>
    </lineage>
</organism>
<feature type="non-terminal residue" evidence="2">
    <location>
        <position position="238"/>
    </location>
</feature>
<gene>
    <name evidence="2" type="ORF">AVDCRST_MAG68-4789</name>
</gene>
<sequence length="238" mass="24723">ERGRRRSGRAGEVVRPPPGGAGDLLHAGARRVPHRVRAQRGGEDDAPPPPLWRRRPHARLRADRRRGDAGRGRGVEAEDRPPLAPDLPVSGAHGGGEPGLLRAPLHPPRPRCRRRRRAGVGRALGAARRPRAHLQPGDAAAGGTGAHPPARPGSGVPGRAVHGPRPPRRRHPARRAGAPARRAAHGGAGDAQPGAGAGAGGPRSGAGGGAVGLRRAALRHRRGALGRDVHGPRGRRRL</sequence>
<feature type="compositionally biased region" description="Gly residues" evidence="1">
    <location>
        <begin position="195"/>
        <end position="211"/>
    </location>
</feature>